<evidence type="ECO:0000313" key="4">
    <source>
        <dbReference type="Proteomes" id="UP001176940"/>
    </source>
</evidence>
<dbReference type="PANTHER" id="PTHR22588">
    <property type="entry name" value="VWFA DOMAIN-CONTAINING PROTEIN"/>
    <property type="match status" value="1"/>
</dbReference>
<evidence type="ECO:0000259" key="2">
    <source>
        <dbReference type="PROSITE" id="PS50234"/>
    </source>
</evidence>
<dbReference type="InterPro" id="IPR036465">
    <property type="entry name" value="vWFA_dom_sf"/>
</dbReference>
<dbReference type="InterPro" id="IPR052229">
    <property type="entry name" value="Collagen-VI/PIF"/>
</dbReference>
<feature type="region of interest" description="Disordered" evidence="1">
    <location>
        <begin position="1"/>
        <end position="20"/>
    </location>
</feature>
<evidence type="ECO:0000313" key="3">
    <source>
        <dbReference type="EMBL" id="CAJ0932658.1"/>
    </source>
</evidence>
<dbReference type="Pfam" id="PF00092">
    <property type="entry name" value="VWA"/>
    <property type="match status" value="1"/>
</dbReference>
<reference evidence="3" key="1">
    <citation type="submission" date="2023-07" db="EMBL/GenBank/DDBJ databases">
        <authorList>
            <person name="Stuckert A."/>
        </authorList>
    </citation>
    <scope>NUCLEOTIDE SEQUENCE</scope>
</reference>
<name>A0ABN9L475_9NEOB</name>
<gene>
    <name evidence="3" type="ORF">RIMI_LOCUS5200580</name>
</gene>
<keyword evidence="4" id="KW-1185">Reference proteome</keyword>
<protein>
    <recommendedName>
        <fullName evidence="2">VWFA domain-containing protein</fullName>
    </recommendedName>
</protein>
<dbReference type="InterPro" id="IPR002035">
    <property type="entry name" value="VWF_A"/>
</dbReference>
<comment type="caution">
    <text evidence="3">The sequence shown here is derived from an EMBL/GenBank/DDBJ whole genome shotgun (WGS) entry which is preliminary data.</text>
</comment>
<dbReference type="PROSITE" id="PS50234">
    <property type="entry name" value="VWFA"/>
    <property type="match status" value="1"/>
</dbReference>
<dbReference type="Gene3D" id="3.40.50.410">
    <property type="entry name" value="von Willebrand factor, type A domain"/>
    <property type="match status" value="1"/>
</dbReference>
<dbReference type="Proteomes" id="UP001176940">
    <property type="component" value="Unassembled WGS sequence"/>
</dbReference>
<sequence>MATKKNPVPNGEEGGSSVAEHGFVKLNLTDKCTPDEECELDPVPPTEIDMDIVFILDSSRTVSSDNFLKAKDFVSTMLDHFVISPQPKAPGTGARVALVQQARPNFMPNRNVTPVKEEFGLDSYSEKNLMKRHIEEVVTQLEGPSALGYSIQWAIENIFRKAHNLRRHKVIFYSAQQQNK</sequence>
<dbReference type="CDD" id="cd01450">
    <property type="entry name" value="vWFA_subfamily_ECM"/>
    <property type="match status" value="1"/>
</dbReference>
<dbReference type="PANTHER" id="PTHR22588:SF5">
    <property type="entry name" value="COLLAGEN ALPHA-6(VI) CHAIN"/>
    <property type="match status" value="1"/>
</dbReference>
<evidence type="ECO:0000256" key="1">
    <source>
        <dbReference type="SAM" id="MobiDB-lite"/>
    </source>
</evidence>
<dbReference type="EMBL" id="CAUEEQ010008772">
    <property type="protein sequence ID" value="CAJ0932658.1"/>
    <property type="molecule type" value="Genomic_DNA"/>
</dbReference>
<proteinExistence type="predicted"/>
<accession>A0ABN9L475</accession>
<dbReference type="SUPFAM" id="SSF53300">
    <property type="entry name" value="vWA-like"/>
    <property type="match status" value="1"/>
</dbReference>
<feature type="domain" description="VWFA" evidence="2">
    <location>
        <begin position="51"/>
        <end position="180"/>
    </location>
</feature>
<organism evidence="3 4">
    <name type="scientific">Ranitomeya imitator</name>
    <name type="common">mimic poison frog</name>
    <dbReference type="NCBI Taxonomy" id="111125"/>
    <lineage>
        <taxon>Eukaryota</taxon>
        <taxon>Metazoa</taxon>
        <taxon>Chordata</taxon>
        <taxon>Craniata</taxon>
        <taxon>Vertebrata</taxon>
        <taxon>Euteleostomi</taxon>
        <taxon>Amphibia</taxon>
        <taxon>Batrachia</taxon>
        <taxon>Anura</taxon>
        <taxon>Neobatrachia</taxon>
        <taxon>Hyloidea</taxon>
        <taxon>Dendrobatidae</taxon>
        <taxon>Dendrobatinae</taxon>
        <taxon>Ranitomeya</taxon>
    </lineage>
</organism>